<dbReference type="PROSITE" id="PS00626">
    <property type="entry name" value="RCC1_2"/>
    <property type="match status" value="2"/>
</dbReference>
<organism evidence="6 7">
    <name type="scientific">Psilocybe cf. subviscida</name>
    <dbReference type="NCBI Taxonomy" id="2480587"/>
    <lineage>
        <taxon>Eukaryota</taxon>
        <taxon>Fungi</taxon>
        <taxon>Dikarya</taxon>
        <taxon>Basidiomycota</taxon>
        <taxon>Agaricomycotina</taxon>
        <taxon>Agaricomycetes</taxon>
        <taxon>Agaricomycetidae</taxon>
        <taxon>Agaricales</taxon>
        <taxon>Agaricineae</taxon>
        <taxon>Strophariaceae</taxon>
        <taxon>Psilocybe</taxon>
    </lineage>
</organism>
<dbReference type="EMBL" id="JAACJJ010000028">
    <property type="protein sequence ID" value="KAF5322189.1"/>
    <property type="molecule type" value="Genomic_DNA"/>
</dbReference>
<sequence length="617" mass="65769">MSKCEQARRVRAKGPFFKHMPTTRVTCAIFRGCAQAAPSSTDAPCSPTTAMPPRRSSRASSANPAPAAEAKADPPKSKVNGVSKRRAASPERAPAPAAKRSRPASQSENEPPAPQPTKKSRSKAPTSKSAAEPALEPVPEDAEPAPPKKAKTPKPAPTREPTAEHIQTKPYFNPLPTPPNKQRPALIPFVWGAGNFGQFGLGPDQLDEKTKPKRNTWAEEQIEDNLLGDDHGGFESVAAGGLHTLFVDEKGAIWSCGVNDDAALGRVTQDVPDPKNPGQFLSIDELTSWPHPIQSLVTEGYRAVQVVAGDSICAAVDIKGDMRVWGHFRVNEGSLGFSDGKKHQFEPVPILPLPHKPGDAEKVSSIASGSNHLVVLTTHGNIYTWGAGEQSQLGRKVLERRKIHGTHPEKVVLGSRSRKATLVGAGSFGSYAVDDKGDVWAWGLNSMGQTGTGWSTPDDSIVQLPQKVLNISKKELGDDDVVVQIAGGMHHTLFLTKKGRVYAVGRSNAGQLGLPKDHEAFVDPVDPDFVAEPVLVPFPDETDPIAHISCGVHNNAAVTVGGALYAWGQGVQGELGLGDEEEVLTPHVVVRKDGGAWFASAVSCGGQHTIGLFRKKN</sequence>
<feature type="region of interest" description="Disordered" evidence="4">
    <location>
        <begin position="36"/>
        <end position="180"/>
    </location>
</feature>
<feature type="repeat" description="RCC1" evidence="3">
    <location>
        <begin position="562"/>
        <end position="615"/>
    </location>
</feature>
<dbReference type="PRINTS" id="PR00633">
    <property type="entry name" value="RCCNDNSATION"/>
</dbReference>
<dbReference type="PROSITE" id="PS50012">
    <property type="entry name" value="RCC1_3"/>
    <property type="match status" value="6"/>
</dbReference>
<feature type="repeat" description="RCC1" evidence="3">
    <location>
        <begin position="437"/>
        <end position="498"/>
    </location>
</feature>
<evidence type="ECO:0000256" key="2">
    <source>
        <dbReference type="ARBA" id="ARBA00022737"/>
    </source>
</evidence>
<dbReference type="PANTHER" id="PTHR45982">
    <property type="entry name" value="REGULATOR OF CHROMOSOME CONDENSATION"/>
    <property type="match status" value="1"/>
</dbReference>
<dbReference type="Proteomes" id="UP000567179">
    <property type="component" value="Unassembled WGS sequence"/>
</dbReference>
<dbReference type="OrthoDB" id="61110at2759"/>
<feature type="domain" description="RCC1-like" evidence="5">
    <location>
        <begin position="189"/>
        <end position="610"/>
    </location>
</feature>
<dbReference type="SUPFAM" id="SSF50985">
    <property type="entry name" value="RCC1/BLIP-II"/>
    <property type="match status" value="1"/>
</dbReference>
<dbReference type="InterPro" id="IPR000408">
    <property type="entry name" value="Reg_chr_condens"/>
</dbReference>
<feature type="repeat" description="RCC1" evidence="3">
    <location>
        <begin position="499"/>
        <end position="561"/>
    </location>
</feature>
<reference evidence="6 7" key="1">
    <citation type="journal article" date="2020" name="ISME J.">
        <title>Uncovering the hidden diversity of litter-decomposition mechanisms in mushroom-forming fungi.</title>
        <authorList>
            <person name="Floudas D."/>
            <person name="Bentzer J."/>
            <person name="Ahren D."/>
            <person name="Johansson T."/>
            <person name="Persson P."/>
            <person name="Tunlid A."/>
        </authorList>
    </citation>
    <scope>NUCLEOTIDE SEQUENCE [LARGE SCALE GENOMIC DNA]</scope>
    <source>
        <strain evidence="6 7">CBS 101986</strain>
    </source>
</reference>
<feature type="repeat" description="RCC1" evidence="3">
    <location>
        <begin position="186"/>
        <end position="250"/>
    </location>
</feature>
<dbReference type="InterPro" id="IPR051553">
    <property type="entry name" value="Ran_GTPase-activating"/>
</dbReference>
<feature type="repeat" description="RCC1" evidence="3">
    <location>
        <begin position="380"/>
        <end position="436"/>
    </location>
</feature>
<dbReference type="InterPro" id="IPR009091">
    <property type="entry name" value="RCC1/BLIP-II"/>
</dbReference>
<comment type="caution">
    <text evidence="6">The sequence shown here is derived from an EMBL/GenBank/DDBJ whole genome shotgun (WGS) entry which is preliminary data.</text>
</comment>
<keyword evidence="1" id="KW-0344">Guanine-nucleotide releasing factor</keyword>
<proteinExistence type="predicted"/>
<name>A0A8H5BF38_9AGAR</name>
<evidence type="ECO:0000256" key="1">
    <source>
        <dbReference type="ARBA" id="ARBA00022658"/>
    </source>
</evidence>
<dbReference type="InterPro" id="IPR058923">
    <property type="entry name" value="RCC1-like_dom"/>
</dbReference>
<feature type="repeat" description="RCC1" evidence="3">
    <location>
        <begin position="320"/>
        <end position="379"/>
    </location>
</feature>
<accession>A0A8H5BF38</accession>
<dbReference type="Pfam" id="PF25390">
    <property type="entry name" value="WD40_RLD"/>
    <property type="match status" value="1"/>
</dbReference>
<gene>
    <name evidence="6" type="ORF">D9619_000472</name>
</gene>
<dbReference type="GO" id="GO:0005085">
    <property type="term" value="F:guanyl-nucleotide exchange factor activity"/>
    <property type="evidence" value="ECO:0007669"/>
    <property type="project" value="TreeGrafter"/>
</dbReference>
<dbReference type="GO" id="GO:0005737">
    <property type="term" value="C:cytoplasm"/>
    <property type="evidence" value="ECO:0007669"/>
    <property type="project" value="TreeGrafter"/>
</dbReference>
<evidence type="ECO:0000256" key="3">
    <source>
        <dbReference type="PROSITE-ProRule" id="PRU00235"/>
    </source>
</evidence>
<dbReference type="PROSITE" id="PS00625">
    <property type="entry name" value="RCC1_1"/>
    <property type="match status" value="1"/>
</dbReference>
<evidence type="ECO:0000259" key="5">
    <source>
        <dbReference type="Pfam" id="PF25390"/>
    </source>
</evidence>
<evidence type="ECO:0000313" key="6">
    <source>
        <dbReference type="EMBL" id="KAF5322189.1"/>
    </source>
</evidence>
<evidence type="ECO:0000313" key="7">
    <source>
        <dbReference type="Proteomes" id="UP000567179"/>
    </source>
</evidence>
<evidence type="ECO:0000256" key="4">
    <source>
        <dbReference type="SAM" id="MobiDB-lite"/>
    </source>
</evidence>
<feature type="compositionally biased region" description="Low complexity" evidence="4">
    <location>
        <begin position="51"/>
        <end position="69"/>
    </location>
</feature>
<dbReference type="PANTHER" id="PTHR45982:SF1">
    <property type="entry name" value="REGULATOR OF CHROMOSOME CONDENSATION"/>
    <property type="match status" value="1"/>
</dbReference>
<protein>
    <recommendedName>
        <fullName evidence="5">RCC1-like domain-containing protein</fullName>
    </recommendedName>
</protein>
<dbReference type="Gene3D" id="2.130.10.30">
    <property type="entry name" value="Regulator of chromosome condensation 1/beta-lactamase-inhibitor protein II"/>
    <property type="match status" value="1"/>
</dbReference>
<dbReference type="AlphaFoldDB" id="A0A8H5BF38"/>
<keyword evidence="2" id="KW-0677">Repeat</keyword>
<keyword evidence="7" id="KW-1185">Reference proteome</keyword>
<feature type="compositionally biased region" description="Polar residues" evidence="4">
    <location>
        <begin position="37"/>
        <end position="49"/>
    </location>
</feature>